<dbReference type="AlphaFoldDB" id="A0A1T4PIL5"/>
<proteinExistence type="predicted"/>
<accession>A0A1T4PIL5</accession>
<dbReference type="EMBL" id="FUWR01000010">
    <property type="protein sequence ID" value="SJZ91312.1"/>
    <property type="molecule type" value="Genomic_DNA"/>
</dbReference>
<evidence type="ECO:0000256" key="1">
    <source>
        <dbReference type="SAM" id="Phobius"/>
    </source>
</evidence>
<protein>
    <submittedName>
        <fullName evidence="2">Uncharacterized protein</fullName>
    </submittedName>
</protein>
<dbReference type="RefSeq" id="WP_078790260.1">
    <property type="nucleotide sequence ID" value="NZ_FUWR01000010.1"/>
</dbReference>
<evidence type="ECO:0000313" key="2">
    <source>
        <dbReference type="EMBL" id="SJZ91312.1"/>
    </source>
</evidence>
<keyword evidence="3" id="KW-1185">Reference proteome</keyword>
<dbReference type="Proteomes" id="UP000190102">
    <property type="component" value="Unassembled WGS sequence"/>
</dbReference>
<keyword evidence="1" id="KW-0472">Membrane</keyword>
<reference evidence="3" key="1">
    <citation type="submission" date="2017-02" db="EMBL/GenBank/DDBJ databases">
        <authorList>
            <person name="Varghese N."/>
            <person name="Submissions S."/>
        </authorList>
    </citation>
    <scope>NUCLEOTIDE SEQUENCE [LARGE SCALE GENOMIC DNA]</scope>
    <source>
        <strain evidence="3">ATCC BAA-34</strain>
    </source>
</reference>
<dbReference type="STRING" id="115783.SAMN02745119_01977"/>
<evidence type="ECO:0000313" key="3">
    <source>
        <dbReference type="Proteomes" id="UP000190102"/>
    </source>
</evidence>
<gene>
    <name evidence="2" type="ORF">SAMN02745119_01977</name>
</gene>
<name>A0A1T4PIL5_9BACT</name>
<sequence>MAKNSLVHVSSVSEMESKTTQYISQGYIVANRNSDSVILTKKKQFSILMAIIGFFLAVFPLIIYIIIYMFQSDKMVEIRVSQTGA</sequence>
<feature type="transmembrane region" description="Helical" evidence="1">
    <location>
        <begin position="45"/>
        <end position="70"/>
    </location>
</feature>
<keyword evidence="1" id="KW-0812">Transmembrane</keyword>
<organism evidence="2 3">
    <name type="scientific">Trichlorobacter thiogenes</name>
    <dbReference type="NCBI Taxonomy" id="115783"/>
    <lineage>
        <taxon>Bacteria</taxon>
        <taxon>Pseudomonadati</taxon>
        <taxon>Thermodesulfobacteriota</taxon>
        <taxon>Desulfuromonadia</taxon>
        <taxon>Geobacterales</taxon>
        <taxon>Geobacteraceae</taxon>
        <taxon>Trichlorobacter</taxon>
    </lineage>
</organism>
<keyword evidence="1" id="KW-1133">Transmembrane helix</keyword>